<comment type="caution">
    <text evidence="1">The sequence shown here is derived from an EMBL/GenBank/DDBJ whole genome shotgun (WGS) entry which is preliminary data.</text>
</comment>
<dbReference type="InterPro" id="IPR010982">
    <property type="entry name" value="Lambda_DNA-bd_dom_sf"/>
</dbReference>
<dbReference type="Proteomes" id="UP000234775">
    <property type="component" value="Unassembled WGS sequence"/>
</dbReference>
<organism evidence="1 2">
    <name type="scientific">Aerococcus christensenii</name>
    <dbReference type="NCBI Taxonomy" id="87541"/>
    <lineage>
        <taxon>Bacteria</taxon>
        <taxon>Bacillati</taxon>
        <taxon>Bacillota</taxon>
        <taxon>Bacilli</taxon>
        <taxon>Lactobacillales</taxon>
        <taxon>Aerococcaceae</taxon>
        <taxon>Aerococcus</taxon>
    </lineage>
</organism>
<accession>A0A2I1K7I5</accession>
<reference evidence="1 2" key="1">
    <citation type="submission" date="2017-12" db="EMBL/GenBank/DDBJ databases">
        <title>Phylogenetic diversity of female urinary microbiome.</title>
        <authorList>
            <person name="Thomas-White K."/>
            <person name="Wolfe A.J."/>
        </authorList>
    </citation>
    <scope>NUCLEOTIDE SEQUENCE [LARGE SCALE GENOMIC DNA]</scope>
    <source>
        <strain evidence="1 2">UMB0844</strain>
    </source>
</reference>
<dbReference type="Gene3D" id="1.10.260.40">
    <property type="entry name" value="lambda repressor-like DNA-binding domains"/>
    <property type="match status" value="1"/>
</dbReference>
<proteinExistence type="predicted"/>
<evidence type="ECO:0000313" key="1">
    <source>
        <dbReference type="EMBL" id="PKY91596.1"/>
    </source>
</evidence>
<sequence>MVENILKKKLRVKFLKPKTKLRQERLKKELTTAYVANLIGLERRQYEAKEKGIYPFHDYEMAIIAKEFHMKETELFF</sequence>
<keyword evidence="2" id="KW-1185">Reference proteome</keyword>
<dbReference type="AlphaFoldDB" id="A0A2I1K7I5"/>
<protein>
    <submittedName>
        <fullName evidence="1">Pathogenicity island protein</fullName>
    </submittedName>
</protein>
<name>A0A2I1K7I5_9LACT</name>
<dbReference type="SUPFAM" id="SSF47413">
    <property type="entry name" value="lambda repressor-like DNA-binding domains"/>
    <property type="match status" value="1"/>
</dbReference>
<evidence type="ECO:0000313" key="2">
    <source>
        <dbReference type="Proteomes" id="UP000234775"/>
    </source>
</evidence>
<dbReference type="EMBL" id="PKGZ01000002">
    <property type="protein sequence ID" value="PKY91596.1"/>
    <property type="molecule type" value="Genomic_DNA"/>
</dbReference>
<dbReference type="RefSeq" id="WP_101659857.1">
    <property type="nucleotide sequence ID" value="NZ_PKGZ01000002.1"/>
</dbReference>
<gene>
    <name evidence="1" type="ORF">CYJ27_02665</name>
</gene>
<dbReference type="GO" id="GO:0003677">
    <property type="term" value="F:DNA binding"/>
    <property type="evidence" value="ECO:0007669"/>
    <property type="project" value="InterPro"/>
</dbReference>